<accession>A0ABS1KYW4</accession>
<proteinExistence type="predicted"/>
<name>A0ABS1KYW4_9BACT</name>
<dbReference type="Proteomes" id="UP000613030">
    <property type="component" value="Unassembled WGS sequence"/>
</dbReference>
<sequence length="305" mass="34229">MLGLAVLTGCSSSPYLSKEEAQRIADNINDSRNPLKAVRNVVAIINNDVYYFNRLDTVPRRLTNSATQEKTDVKLSSDRKKVAYLNEGGHPVIISATDGKVIETLWQYTHIDQMGWVRNTSTLYMLVNNKVEWYGERIDIEQPVTNYSKDAVLSFSMNSLDEHGYFIEAYGGNDRLIYQSAAGKIDDGLGFSEGGSYNYIDFFDNKGGFMLGNRNGFGGTFDRVGCRTGYDDYNYFMWREGSMRSPTFNASIEVLVYGGWDGTNYFVKAVYLGTDAYANTGLSDILQETLTNYTSNTAVSVDWVQ</sequence>
<dbReference type="RefSeq" id="WP_202014108.1">
    <property type="nucleotide sequence ID" value="NZ_JAERRB010000011.1"/>
</dbReference>
<evidence type="ECO:0000313" key="2">
    <source>
        <dbReference type="Proteomes" id="UP000613030"/>
    </source>
</evidence>
<keyword evidence="2" id="KW-1185">Reference proteome</keyword>
<comment type="caution">
    <text evidence="1">The sequence shown here is derived from an EMBL/GenBank/DDBJ whole genome shotgun (WGS) entry which is preliminary data.</text>
</comment>
<gene>
    <name evidence="1" type="ORF">JI741_24680</name>
</gene>
<reference evidence="1 2" key="1">
    <citation type="submission" date="2021-01" db="EMBL/GenBank/DDBJ databases">
        <title>Chryseolinea sp. Jin1 Genome sequencing and assembly.</title>
        <authorList>
            <person name="Kim I."/>
        </authorList>
    </citation>
    <scope>NUCLEOTIDE SEQUENCE [LARGE SCALE GENOMIC DNA]</scope>
    <source>
        <strain evidence="1 2">Jin1</strain>
    </source>
</reference>
<dbReference type="EMBL" id="JAERRB010000011">
    <property type="protein sequence ID" value="MBL0744452.1"/>
    <property type="molecule type" value="Genomic_DNA"/>
</dbReference>
<evidence type="ECO:0000313" key="1">
    <source>
        <dbReference type="EMBL" id="MBL0744452.1"/>
    </source>
</evidence>
<protein>
    <submittedName>
        <fullName evidence="1">Uncharacterized protein</fullName>
    </submittedName>
</protein>
<organism evidence="1 2">
    <name type="scientific">Chryseolinea lacunae</name>
    <dbReference type="NCBI Taxonomy" id="2801331"/>
    <lineage>
        <taxon>Bacteria</taxon>
        <taxon>Pseudomonadati</taxon>
        <taxon>Bacteroidota</taxon>
        <taxon>Cytophagia</taxon>
        <taxon>Cytophagales</taxon>
        <taxon>Fulvivirgaceae</taxon>
        <taxon>Chryseolinea</taxon>
    </lineage>
</organism>